<evidence type="ECO:0000313" key="3">
    <source>
        <dbReference type="EMBL" id="AEE16928.1"/>
    </source>
</evidence>
<keyword evidence="4" id="KW-1185">Reference proteome</keyword>
<sequence length="592" mass="63741">MKPNVPQLAALVLLLTGAVYAAQQQPAAVPGWQLVSGGSAVAQPVKTDYGFAVLLEGRAIAAATADGTLLWEKSLPGKPEPFLGVGSGNFLYAVTDRRFLSAYNPSGLRLWTVQLPSDIVSAPLQGRDGRIFVQCADGVGCYGVTGVQKWFVQAGEPAEFPLYELEDGSLLHIQRKTVSGGSTALRLSPFGAVIEEITFTGRIRSAACSPYGVILVFDDGSTGCCSSPDNAAETRWMLQPDAVVPDGSAVLLVDEKNGTGCYISAAGSAAAGSPAIGSANCAFVDLRTGTIKNRIIGIPVNANRLTCAQFSDKTLVLCDTDTAAAYEETGRNLWQTQIPSRSPWAYLLYLDNGYLTVFEKNTWITSAYRMVQTVGAPSAATGKKTPATPAYPIYTETVPTAAYGKRIDENTYRTMRASLQTGNYGTAEAQWIPLVAAEIHQLRSRFTKRNGNSRQDVTIFDTDAVYAENVVTLAGTFGTRTFTADIAALLTTETDGSMISAVLHAAAQTAYDPDGAMLNAILQLIHKKTTVTNRRVAKDACDAVYEICRFMGKPALFSKGIDILRYFFYPQFDREIKEYASETMQKIISLQM</sequence>
<name>F4LNU3_TREBD</name>
<dbReference type="OrthoDB" id="355032at2"/>
<gene>
    <name evidence="3" type="ordered locus">Trebr_1505</name>
</gene>
<dbReference type="Gene3D" id="2.130.10.10">
    <property type="entry name" value="YVTN repeat-like/Quinoprotein amine dehydrogenase"/>
    <property type="match status" value="1"/>
</dbReference>
<accession>F4LNU3</accession>
<dbReference type="InterPro" id="IPR015943">
    <property type="entry name" value="WD40/YVTN_repeat-like_dom_sf"/>
</dbReference>
<keyword evidence="1" id="KW-0732">Signal</keyword>
<evidence type="ECO:0000259" key="2">
    <source>
        <dbReference type="Pfam" id="PF13360"/>
    </source>
</evidence>
<dbReference type="AlphaFoldDB" id="F4LNU3"/>
<dbReference type="Pfam" id="PF13360">
    <property type="entry name" value="PQQ_2"/>
    <property type="match status" value="1"/>
</dbReference>
<organism evidence="3 4">
    <name type="scientific">Treponema brennaborense (strain DSM 12168 / CIP 105900 / DD5/3)</name>
    <dbReference type="NCBI Taxonomy" id="906968"/>
    <lineage>
        <taxon>Bacteria</taxon>
        <taxon>Pseudomonadati</taxon>
        <taxon>Spirochaetota</taxon>
        <taxon>Spirochaetia</taxon>
        <taxon>Spirochaetales</taxon>
        <taxon>Treponemataceae</taxon>
        <taxon>Treponema</taxon>
    </lineage>
</organism>
<dbReference type="HOGENOM" id="CLU_468451_0_0_12"/>
<feature type="signal peptide" evidence="1">
    <location>
        <begin position="1"/>
        <end position="21"/>
    </location>
</feature>
<dbReference type="RefSeq" id="WP_013758633.1">
    <property type="nucleotide sequence ID" value="NC_015500.1"/>
</dbReference>
<dbReference type="KEGG" id="tbe:Trebr_1505"/>
<dbReference type="EMBL" id="CP002696">
    <property type="protein sequence ID" value="AEE16928.1"/>
    <property type="molecule type" value="Genomic_DNA"/>
</dbReference>
<feature type="chain" id="PRO_5003316824" description="Pyrrolo-quinoline quinone repeat domain-containing protein" evidence="1">
    <location>
        <begin position="22"/>
        <end position="592"/>
    </location>
</feature>
<dbReference type="InterPro" id="IPR002372">
    <property type="entry name" value="PQQ_rpt_dom"/>
</dbReference>
<dbReference type="InterPro" id="IPR011047">
    <property type="entry name" value="Quinoprotein_ADH-like_sf"/>
</dbReference>
<feature type="domain" description="Pyrrolo-quinoline quinone repeat" evidence="2">
    <location>
        <begin position="58"/>
        <end position="157"/>
    </location>
</feature>
<dbReference type="eggNOG" id="COG1520">
    <property type="taxonomic scope" value="Bacteria"/>
</dbReference>
<dbReference type="Proteomes" id="UP000006546">
    <property type="component" value="Chromosome"/>
</dbReference>
<protein>
    <recommendedName>
        <fullName evidence="2">Pyrrolo-quinoline quinone repeat domain-containing protein</fullName>
    </recommendedName>
</protein>
<evidence type="ECO:0000256" key="1">
    <source>
        <dbReference type="SAM" id="SignalP"/>
    </source>
</evidence>
<proteinExistence type="predicted"/>
<dbReference type="STRING" id="906968.Trebr_1505"/>
<reference evidence="4" key="1">
    <citation type="submission" date="2011-04" db="EMBL/GenBank/DDBJ databases">
        <title>The complete genome of Treponema brennaborense DSM 12168.</title>
        <authorList>
            <person name="Lucas S."/>
            <person name="Han J."/>
            <person name="Lapidus A."/>
            <person name="Bruce D."/>
            <person name="Goodwin L."/>
            <person name="Pitluck S."/>
            <person name="Peters L."/>
            <person name="Kyrpides N."/>
            <person name="Mavromatis K."/>
            <person name="Ivanova N."/>
            <person name="Mikhailova N."/>
            <person name="Pagani I."/>
            <person name="Teshima H."/>
            <person name="Detter J.C."/>
            <person name="Tapia R."/>
            <person name="Han C."/>
            <person name="Land M."/>
            <person name="Hauser L."/>
            <person name="Markowitz V."/>
            <person name="Cheng J.-F."/>
            <person name="Hugenholtz P."/>
            <person name="Woyke T."/>
            <person name="Wu D."/>
            <person name="Gronow S."/>
            <person name="Wellnitz S."/>
            <person name="Brambilla E."/>
            <person name="Klenk H.-P."/>
            <person name="Eisen J.A."/>
        </authorList>
    </citation>
    <scope>NUCLEOTIDE SEQUENCE [LARGE SCALE GENOMIC DNA]</scope>
    <source>
        <strain evidence="4">DSM 12168 / CIP 105900 / DD5/3</strain>
    </source>
</reference>
<evidence type="ECO:0000313" key="4">
    <source>
        <dbReference type="Proteomes" id="UP000006546"/>
    </source>
</evidence>
<dbReference type="SUPFAM" id="SSF50998">
    <property type="entry name" value="Quinoprotein alcohol dehydrogenase-like"/>
    <property type="match status" value="1"/>
</dbReference>